<dbReference type="SMART" id="SM00382">
    <property type="entry name" value="AAA"/>
    <property type="match status" value="1"/>
</dbReference>
<accession>A0A917BPX0</accession>
<dbReference type="GO" id="GO:0042626">
    <property type="term" value="F:ATPase-coupled transmembrane transporter activity"/>
    <property type="evidence" value="ECO:0007669"/>
    <property type="project" value="TreeGrafter"/>
</dbReference>
<evidence type="ECO:0000256" key="2">
    <source>
        <dbReference type="ARBA" id="ARBA00022448"/>
    </source>
</evidence>
<dbReference type="PROSITE" id="PS50893">
    <property type="entry name" value="ABC_TRANSPORTER_2"/>
    <property type="match status" value="1"/>
</dbReference>
<evidence type="ECO:0000256" key="5">
    <source>
        <dbReference type="SAM" id="MobiDB-lite"/>
    </source>
</evidence>
<protein>
    <submittedName>
        <fullName evidence="7">Cobalt ABC transporter</fullName>
    </submittedName>
</protein>
<proteinExistence type="inferred from homology"/>
<reference evidence="7" key="1">
    <citation type="journal article" date="2014" name="Int. J. Syst. Evol. Microbiol.">
        <title>Complete genome sequence of Corynebacterium casei LMG S-19264T (=DSM 44701T), isolated from a smear-ripened cheese.</title>
        <authorList>
            <consortium name="US DOE Joint Genome Institute (JGI-PGF)"/>
            <person name="Walter F."/>
            <person name="Albersmeier A."/>
            <person name="Kalinowski J."/>
            <person name="Ruckert C."/>
        </authorList>
    </citation>
    <scope>NUCLEOTIDE SEQUENCE</scope>
    <source>
        <strain evidence="7">CCM 7897</strain>
    </source>
</reference>
<dbReference type="Pfam" id="PF00005">
    <property type="entry name" value="ABC_tran"/>
    <property type="match status" value="1"/>
</dbReference>
<comment type="similarity">
    <text evidence="1">Belongs to the ABC transporter superfamily.</text>
</comment>
<evidence type="ECO:0000313" key="7">
    <source>
        <dbReference type="EMBL" id="GGF52106.1"/>
    </source>
</evidence>
<dbReference type="InterPro" id="IPR015856">
    <property type="entry name" value="ABC_transpr_CbiO/EcfA_su"/>
</dbReference>
<feature type="domain" description="ABC transporter" evidence="6">
    <location>
        <begin position="26"/>
        <end position="252"/>
    </location>
</feature>
<dbReference type="InterPro" id="IPR050095">
    <property type="entry name" value="ECF_ABC_transporter_ATP-bd"/>
</dbReference>
<evidence type="ECO:0000256" key="1">
    <source>
        <dbReference type="ARBA" id="ARBA00005417"/>
    </source>
</evidence>
<reference evidence="7" key="2">
    <citation type="submission" date="2020-09" db="EMBL/GenBank/DDBJ databases">
        <authorList>
            <person name="Sun Q."/>
            <person name="Sedlacek I."/>
        </authorList>
    </citation>
    <scope>NUCLEOTIDE SEQUENCE</scope>
    <source>
        <strain evidence="7">CCM 7897</strain>
    </source>
</reference>
<dbReference type="PANTHER" id="PTHR43553">
    <property type="entry name" value="HEAVY METAL TRANSPORTER"/>
    <property type="match status" value="1"/>
</dbReference>
<dbReference type="Gene3D" id="3.40.50.300">
    <property type="entry name" value="P-loop containing nucleotide triphosphate hydrolases"/>
    <property type="match status" value="1"/>
</dbReference>
<dbReference type="SUPFAM" id="SSF52540">
    <property type="entry name" value="P-loop containing nucleoside triphosphate hydrolases"/>
    <property type="match status" value="1"/>
</dbReference>
<dbReference type="InterPro" id="IPR027417">
    <property type="entry name" value="P-loop_NTPase"/>
</dbReference>
<feature type="region of interest" description="Disordered" evidence="5">
    <location>
        <begin position="1"/>
        <end position="20"/>
    </location>
</feature>
<comment type="caution">
    <text evidence="7">The sequence shown here is derived from an EMBL/GenBank/DDBJ whole genome shotgun (WGS) entry which is preliminary data.</text>
</comment>
<dbReference type="PANTHER" id="PTHR43553:SF24">
    <property type="entry name" value="ENERGY-COUPLING FACTOR TRANSPORTER ATP-BINDING PROTEIN ECFA1"/>
    <property type="match status" value="1"/>
</dbReference>
<evidence type="ECO:0000259" key="6">
    <source>
        <dbReference type="PROSITE" id="PS50893"/>
    </source>
</evidence>
<dbReference type="GO" id="GO:0016887">
    <property type="term" value="F:ATP hydrolysis activity"/>
    <property type="evidence" value="ECO:0007669"/>
    <property type="project" value="InterPro"/>
</dbReference>
<evidence type="ECO:0000256" key="4">
    <source>
        <dbReference type="ARBA" id="ARBA00022840"/>
    </source>
</evidence>
<dbReference type="CDD" id="cd03225">
    <property type="entry name" value="ABC_cobalt_CbiO_domain1"/>
    <property type="match status" value="1"/>
</dbReference>
<gene>
    <name evidence="7" type="ORF">GCM10007301_09470</name>
</gene>
<name>A0A917BPX0_9HYPH</name>
<dbReference type="Proteomes" id="UP000606044">
    <property type="component" value="Unassembled WGS sequence"/>
</dbReference>
<dbReference type="InterPro" id="IPR003439">
    <property type="entry name" value="ABC_transporter-like_ATP-bd"/>
</dbReference>
<dbReference type="EMBL" id="BMCT01000001">
    <property type="protein sequence ID" value="GGF52106.1"/>
    <property type="molecule type" value="Genomic_DNA"/>
</dbReference>
<dbReference type="AlphaFoldDB" id="A0A917BPX0"/>
<keyword evidence="8" id="KW-1185">Reference proteome</keyword>
<dbReference type="GO" id="GO:0043190">
    <property type="term" value="C:ATP-binding cassette (ABC) transporter complex"/>
    <property type="evidence" value="ECO:0007669"/>
    <property type="project" value="TreeGrafter"/>
</dbReference>
<sequence length="260" mass="27696">MGRHEALSDMMQRSGPAPAPGEAGGIVLSDVWLDRGQTPLFRGLSLTLTERRIGLVGANGSGKSSLLRLLNGLITPARGDITVADLDARKHRRDLPGRVGFVFQNVEHQILFPTVREEIAFGLAEQGLARAEARAQADALLAAHGCAGWGERAVEELSEGQKQLVCILAAIAPAPPILAMDEPLASLDLATRLALLARLARLPQQILMASHDLDLLADFDRILWLEAGIVVADGTPADVLPRYRAHEMARAAAAAEAALP</sequence>
<keyword evidence="3" id="KW-0547">Nucleotide-binding</keyword>
<evidence type="ECO:0000313" key="8">
    <source>
        <dbReference type="Proteomes" id="UP000606044"/>
    </source>
</evidence>
<keyword evidence="2" id="KW-0813">Transport</keyword>
<evidence type="ECO:0000256" key="3">
    <source>
        <dbReference type="ARBA" id="ARBA00022741"/>
    </source>
</evidence>
<organism evidence="7 8">
    <name type="scientific">Azorhizobium oxalatiphilum</name>
    <dbReference type="NCBI Taxonomy" id="980631"/>
    <lineage>
        <taxon>Bacteria</taxon>
        <taxon>Pseudomonadati</taxon>
        <taxon>Pseudomonadota</taxon>
        <taxon>Alphaproteobacteria</taxon>
        <taxon>Hyphomicrobiales</taxon>
        <taxon>Xanthobacteraceae</taxon>
        <taxon>Azorhizobium</taxon>
    </lineage>
</organism>
<dbReference type="InterPro" id="IPR003593">
    <property type="entry name" value="AAA+_ATPase"/>
</dbReference>
<dbReference type="GO" id="GO:0005524">
    <property type="term" value="F:ATP binding"/>
    <property type="evidence" value="ECO:0007669"/>
    <property type="project" value="UniProtKB-KW"/>
</dbReference>
<keyword evidence="4" id="KW-0067">ATP-binding</keyword>